<organism evidence="14 15">
    <name type="scientific">Polymorphospora lycopeni</name>
    <dbReference type="NCBI Taxonomy" id="3140240"/>
    <lineage>
        <taxon>Bacteria</taxon>
        <taxon>Bacillati</taxon>
        <taxon>Actinomycetota</taxon>
        <taxon>Actinomycetes</taxon>
        <taxon>Micromonosporales</taxon>
        <taxon>Micromonosporaceae</taxon>
        <taxon>Polymorphospora</taxon>
    </lineage>
</organism>
<evidence type="ECO:0000313" key="15">
    <source>
        <dbReference type="Proteomes" id="UP001582793"/>
    </source>
</evidence>
<evidence type="ECO:0000313" key="14">
    <source>
        <dbReference type="EMBL" id="MFB6395234.1"/>
    </source>
</evidence>
<keyword evidence="15" id="KW-1185">Reference proteome</keyword>
<evidence type="ECO:0000256" key="3">
    <source>
        <dbReference type="ARBA" id="ARBA00005411"/>
    </source>
</evidence>
<comment type="caution">
    <text evidence="14">The sequence shown here is derived from an EMBL/GenBank/DDBJ whole genome shotgun (WGS) entry which is preliminary data.</text>
</comment>
<feature type="region of interest" description="Disordered" evidence="12">
    <location>
        <begin position="393"/>
        <end position="416"/>
    </location>
</feature>
<evidence type="ECO:0000256" key="7">
    <source>
        <dbReference type="ARBA" id="ARBA00022723"/>
    </source>
</evidence>
<evidence type="ECO:0000256" key="5">
    <source>
        <dbReference type="ARBA" id="ARBA00018859"/>
    </source>
</evidence>
<dbReference type="InterPro" id="IPR036119">
    <property type="entry name" value="NOS_N_sf"/>
</dbReference>
<dbReference type="InterPro" id="IPR017142">
    <property type="entry name" value="Nitric_oxide_synthase_Oase-su"/>
</dbReference>
<comment type="function">
    <text evidence="2 11">Catalyzes the production of nitric oxide.</text>
</comment>
<feature type="region of interest" description="Disordered" evidence="12">
    <location>
        <begin position="1"/>
        <end position="25"/>
    </location>
</feature>
<keyword evidence="7 11" id="KW-0479">Metal-binding</keyword>
<gene>
    <name evidence="14" type="ORF">AAFH96_19285</name>
</gene>
<dbReference type="EC" id="1.14.14.47" evidence="4 11"/>
<dbReference type="InterPro" id="IPR004030">
    <property type="entry name" value="NOS_N"/>
</dbReference>
<comment type="subunit">
    <text evidence="11">Homodimer.</text>
</comment>
<dbReference type="CDD" id="cd00575">
    <property type="entry name" value="NOS_oxygenase"/>
    <property type="match status" value="1"/>
</dbReference>
<comment type="similarity">
    <text evidence="3 11">Belongs to the NOS family. Bacterial NOS oxygenase subfamily.</text>
</comment>
<keyword evidence="9 11" id="KW-0408">Iron</keyword>
<evidence type="ECO:0000256" key="6">
    <source>
        <dbReference type="ARBA" id="ARBA00022617"/>
    </source>
</evidence>
<dbReference type="PANTHER" id="PTHR43410:SF1">
    <property type="entry name" value="NITRIC OXIDE SYNTHASE"/>
    <property type="match status" value="1"/>
</dbReference>
<proteinExistence type="inferred from homology"/>
<comment type="cofactor">
    <cofactor evidence="1 11">
        <name>heme</name>
        <dbReference type="ChEBI" id="CHEBI:30413"/>
    </cofactor>
</comment>
<dbReference type="InterPro" id="IPR044944">
    <property type="entry name" value="NOS_dom_3"/>
</dbReference>
<keyword evidence="6 11" id="KW-0349">Heme</keyword>
<evidence type="ECO:0000256" key="9">
    <source>
        <dbReference type="ARBA" id="ARBA00023004"/>
    </source>
</evidence>
<dbReference type="Proteomes" id="UP001582793">
    <property type="component" value="Unassembled WGS sequence"/>
</dbReference>
<comment type="catalytic activity">
    <reaction evidence="10">
        <text>3 reduced [flavodoxin] + 2 L-arginine + 4 O2 = 3 oxidized [flavodoxin] + 2 L-citrulline + 2 nitric oxide + 4 H2O + 5 H(+)</text>
        <dbReference type="Rhea" id="RHEA:52324"/>
        <dbReference type="Rhea" id="RHEA-COMP:10622"/>
        <dbReference type="Rhea" id="RHEA-COMP:10623"/>
        <dbReference type="ChEBI" id="CHEBI:15377"/>
        <dbReference type="ChEBI" id="CHEBI:15378"/>
        <dbReference type="ChEBI" id="CHEBI:15379"/>
        <dbReference type="ChEBI" id="CHEBI:16480"/>
        <dbReference type="ChEBI" id="CHEBI:32682"/>
        <dbReference type="ChEBI" id="CHEBI:57618"/>
        <dbReference type="ChEBI" id="CHEBI:57743"/>
        <dbReference type="ChEBI" id="CHEBI:58210"/>
        <dbReference type="EC" id="1.14.14.47"/>
    </reaction>
</comment>
<dbReference type="PIRSF" id="PIRSF037219">
    <property type="entry name" value="NOS_oxygenase"/>
    <property type="match status" value="1"/>
</dbReference>
<evidence type="ECO:0000256" key="2">
    <source>
        <dbReference type="ARBA" id="ARBA00002642"/>
    </source>
</evidence>
<dbReference type="EMBL" id="JBCGDC010000054">
    <property type="protein sequence ID" value="MFB6395234.1"/>
    <property type="molecule type" value="Genomic_DNA"/>
</dbReference>
<evidence type="ECO:0000256" key="10">
    <source>
        <dbReference type="ARBA" id="ARBA00048713"/>
    </source>
</evidence>
<accession>A0ABV5CT98</accession>
<name>A0ABV5CT98_9ACTN</name>
<evidence type="ECO:0000256" key="1">
    <source>
        <dbReference type="ARBA" id="ARBA00001971"/>
    </source>
</evidence>
<reference evidence="14 15" key="1">
    <citation type="submission" date="2024-04" db="EMBL/GenBank/DDBJ databases">
        <title>Polymorphospora sp. isolated from Baiyangdian Lake in Xiong'an New Area.</title>
        <authorList>
            <person name="Zhang X."/>
            <person name="Liu J."/>
        </authorList>
    </citation>
    <scope>NUCLEOTIDE SEQUENCE [LARGE SCALE GENOMIC DNA]</scope>
    <source>
        <strain evidence="14 15">2-325</strain>
    </source>
</reference>
<evidence type="ECO:0000259" key="13">
    <source>
        <dbReference type="Pfam" id="PF02898"/>
    </source>
</evidence>
<feature type="domain" description="Nitric oxide synthase (NOS)" evidence="13">
    <location>
        <begin position="31"/>
        <end position="381"/>
    </location>
</feature>
<keyword evidence="8 11" id="KW-0560">Oxidoreductase</keyword>
<evidence type="ECO:0000256" key="8">
    <source>
        <dbReference type="ARBA" id="ARBA00023002"/>
    </source>
</evidence>
<dbReference type="InterPro" id="IPR044943">
    <property type="entry name" value="NOS_dom_1"/>
</dbReference>
<feature type="compositionally biased region" description="Polar residues" evidence="12">
    <location>
        <begin position="393"/>
        <end position="406"/>
    </location>
</feature>
<comment type="miscellaneous">
    <text evidence="11">This protein is similar to the oxygenase domain of eukaryotic nitric oxide synthases but lacks the reductase domain which, in eukaryotes, is responsible for transfer of electrons to the ferric heme during nitric oxide synthesis.</text>
</comment>
<dbReference type="Gene3D" id="3.90.1230.10">
    <property type="entry name" value="Nitric Oxide Synthase, Chain A, domain 3"/>
    <property type="match status" value="1"/>
</dbReference>
<sequence length="416" mass="45816">MTVPSRIWSPPPSRRPSRSAPLAELPAPAAVEEAEAFIRQYHAETPALGPPTERVAEVRRQIAETGTYEQTADELRFGARVAWRNSDACIGRLYWRSLQVRDLRTATTGRDVMLACVDHLRAATNKGRIRPVITVLPPDRPGRPGPRIVNDQLIRYAGYREPDGSVRGDPRNVELTELARSLGWQPPSPPGRFDVLPLIVEPAGGRPMLAELPADAVLEVDIEHPELDTIAGLGLRWHAVPAISNMALRIGGITYQAAPFNGWYMGTEIGARNFGDIDRYDMLPAVAKLLDLDTSAEHTLWRDRALVELNRSVLYSFRKANVTITDHHTESARFITHLRSEERAGRICPADWSWIVPPMSSSQTPVFHRYYDTAELLPNFLAPAATPATGCPFSSGTATTGDSPPSSAAELMASDI</sequence>
<evidence type="ECO:0000256" key="4">
    <source>
        <dbReference type="ARBA" id="ARBA00012735"/>
    </source>
</evidence>
<dbReference type="Pfam" id="PF02898">
    <property type="entry name" value="NO_synthase"/>
    <property type="match status" value="1"/>
</dbReference>
<dbReference type="InterPro" id="IPR044940">
    <property type="entry name" value="NOS_dom_2"/>
</dbReference>
<dbReference type="Gene3D" id="3.90.440.10">
    <property type="entry name" value="Nitric Oxide Synthase,Heme Domain,Chain A domain 2"/>
    <property type="match status" value="1"/>
</dbReference>
<evidence type="ECO:0000256" key="12">
    <source>
        <dbReference type="SAM" id="MobiDB-lite"/>
    </source>
</evidence>
<evidence type="ECO:0000256" key="11">
    <source>
        <dbReference type="PIRNR" id="PIRNR037219"/>
    </source>
</evidence>
<protein>
    <recommendedName>
        <fullName evidence="5 11">Nitric oxide synthase oxygenase</fullName>
        <ecNumber evidence="4 11">1.14.14.47</ecNumber>
    </recommendedName>
</protein>
<dbReference type="SUPFAM" id="SSF56512">
    <property type="entry name" value="Nitric oxide (NO) synthase oxygenase domain"/>
    <property type="match status" value="1"/>
</dbReference>
<dbReference type="PANTHER" id="PTHR43410">
    <property type="entry name" value="NITRIC OXIDE SYNTHASE OXYGENASE"/>
    <property type="match status" value="1"/>
</dbReference>
<dbReference type="RefSeq" id="WP_364208760.1">
    <property type="nucleotide sequence ID" value="NZ_JBCGDC010000054.1"/>
</dbReference>
<dbReference type="Gene3D" id="3.90.340.10">
    <property type="entry name" value="Nitric Oxide Synthase, Chain A, domain 1"/>
    <property type="match status" value="1"/>
</dbReference>
<dbReference type="InterPro" id="IPR050607">
    <property type="entry name" value="NOS"/>
</dbReference>